<keyword evidence="2" id="KW-0808">Transferase</keyword>
<protein>
    <submittedName>
        <fullName evidence="2">Nucleotidyltransferase domain-containing protein</fullName>
    </submittedName>
</protein>
<sequence length="99" mass="10998">MRLRPNSQKIIRDTVAEVFGADAEVLLFGSRLDDKARGGDIDLLIKLNRPESQKLRKELTLVARLQLRLGDQPIDVLVIEPGESLSPIKSIALQQGARL</sequence>
<accession>A0A845UYR1</accession>
<dbReference type="GO" id="GO:0016779">
    <property type="term" value="F:nucleotidyltransferase activity"/>
    <property type="evidence" value="ECO:0007669"/>
    <property type="project" value="InterPro"/>
</dbReference>
<dbReference type="EMBL" id="JAAGSC010000035">
    <property type="protein sequence ID" value="NDY95020.1"/>
    <property type="molecule type" value="Genomic_DNA"/>
</dbReference>
<gene>
    <name evidence="2" type="ORF">G3I74_04680</name>
</gene>
<evidence type="ECO:0000313" key="3">
    <source>
        <dbReference type="Proteomes" id="UP000484885"/>
    </source>
</evidence>
<feature type="domain" description="Polymerase nucleotidyl transferase" evidence="1">
    <location>
        <begin position="10"/>
        <end position="90"/>
    </location>
</feature>
<name>A0A845UYR1_9GAMM</name>
<dbReference type="SUPFAM" id="SSF81301">
    <property type="entry name" value="Nucleotidyltransferase"/>
    <property type="match status" value="1"/>
</dbReference>
<dbReference type="Pfam" id="PF01909">
    <property type="entry name" value="NTP_transf_2"/>
    <property type="match status" value="1"/>
</dbReference>
<comment type="caution">
    <text evidence="2">The sequence shown here is derived from an EMBL/GenBank/DDBJ whole genome shotgun (WGS) entry which is preliminary data.</text>
</comment>
<dbReference type="Gene3D" id="3.30.460.10">
    <property type="entry name" value="Beta Polymerase, domain 2"/>
    <property type="match status" value="1"/>
</dbReference>
<evidence type="ECO:0000259" key="1">
    <source>
        <dbReference type="Pfam" id="PF01909"/>
    </source>
</evidence>
<organism evidence="2 3">
    <name type="scientific">Wenzhouxiangella limi</name>
    <dbReference type="NCBI Taxonomy" id="2707351"/>
    <lineage>
        <taxon>Bacteria</taxon>
        <taxon>Pseudomonadati</taxon>
        <taxon>Pseudomonadota</taxon>
        <taxon>Gammaproteobacteria</taxon>
        <taxon>Chromatiales</taxon>
        <taxon>Wenzhouxiangellaceae</taxon>
        <taxon>Wenzhouxiangella</taxon>
    </lineage>
</organism>
<dbReference type="InterPro" id="IPR043519">
    <property type="entry name" value="NT_sf"/>
</dbReference>
<dbReference type="InterPro" id="IPR002934">
    <property type="entry name" value="Polymerase_NTP_transf_dom"/>
</dbReference>
<keyword evidence="3" id="KW-1185">Reference proteome</keyword>
<reference evidence="2 3" key="1">
    <citation type="submission" date="2020-02" db="EMBL/GenBank/DDBJ databases">
        <authorList>
            <person name="Zhang X.-Y."/>
        </authorList>
    </citation>
    <scope>NUCLEOTIDE SEQUENCE [LARGE SCALE GENOMIC DNA]</scope>
    <source>
        <strain evidence="2 3">C33</strain>
    </source>
</reference>
<proteinExistence type="predicted"/>
<dbReference type="AlphaFoldDB" id="A0A845UYR1"/>
<dbReference type="Proteomes" id="UP000484885">
    <property type="component" value="Unassembled WGS sequence"/>
</dbReference>
<evidence type="ECO:0000313" key="2">
    <source>
        <dbReference type="EMBL" id="NDY95020.1"/>
    </source>
</evidence>